<protein>
    <submittedName>
        <fullName evidence="1">Uncharacterized protein</fullName>
    </submittedName>
</protein>
<evidence type="ECO:0000313" key="2">
    <source>
        <dbReference type="Proteomes" id="UP000662074"/>
    </source>
</evidence>
<proteinExistence type="predicted"/>
<name>A0A917N2D0_9SPHI</name>
<organism evidence="1 2">
    <name type="scientific">Mucilaginibacter galii</name>
    <dbReference type="NCBI Taxonomy" id="2005073"/>
    <lineage>
        <taxon>Bacteria</taxon>
        <taxon>Pseudomonadati</taxon>
        <taxon>Bacteroidota</taxon>
        <taxon>Sphingobacteriia</taxon>
        <taxon>Sphingobacteriales</taxon>
        <taxon>Sphingobacteriaceae</taxon>
        <taxon>Mucilaginibacter</taxon>
    </lineage>
</organism>
<reference evidence="1" key="2">
    <citation type="submission" date="2020-09" db="EMBL/GenBank/DDBJ databases">
        <authorList>
            <person name="Sun Q."/>
            <person name="Sedlacek I."/>
        </authorList>
    </citation>
    <scope>NUCLEOTIDE SEQUENCE</scope>
    <source>
        <strain evidence="1">CCM 8711</strain>
    </source>
</reference>
<sequence>MPEPLEIRHKIPTDEKVKDLYQMLISSGHFDDHELGGAQFKFLSGIADS</sequence>
<dbReference type="EMBL" id="BMDO01000008">
    <property type="protein sequence ID" value="GGI51768.1"/>
    <property type="molecule type" value="Genomic_DNA"/>
</dbReference>
<comment type="caution">
    <text evidence="1">The sequence shown here is derived from an EMBL/GenBank/DDBJ whole genome shotgun (WGS) entry which is preliminary data.</text>
</comment>
<accession>A0A917N2D0</accession>
<keyword evidence="2" id="KW-1185">Reference proteome</keyword>
<reference evidence="1" key="1">
    <citation type="journal article" date="2014" name="Int. J. Syst. Evol. Microbiol.">
        <title>Complete genome sequence of Corynebacterium casei LMG S-19264T (=DSM 44701T), isolated from a smear-ripened cheese.</title>
        <authorList>
            <consortium name="US DOE Joint Genome Institute (JGI-PGF)"/>
            <person name="Walter F."/>
            <person name="Albersmeier A."/>
            <person name="Kalinowski J."/>
            <person name="Ruckert C."/>
        </authorList>
    </citation>
    <scope>NUCLEOTIDE SEQUENCE</scope>
    <source>
        <strain evidence="1">CCM 8711</strain>
    </source>
</reference>
<dbReference type="AlphaFoldDB" id="A0A917N2D0"/>
<gene>
    <name evidence="1" type="ORF">GCM10011425_29800</name>
</gene>
<evidence type="ECO:0000313" key="1">
    <source>
        <dbReference type="EMBL" id="GGI51768.1"/>
    </source>
</evidence>
<dbReference type="RefSeq" id="WP_188417872.1">
    <property type="nucleotide sequence ID" value="NZ_BMDO01000008.1"/>
</dbReference>
<dbReference type="Proteomes" id="UP000662074">
    <property type="component" value="Unassembled WGS sequence"/>
</dbReference>